<dbReference type="Proteomes" id="UP001495147">
    <property type="component" value="Unassembled WGS sequence"/>
</dbReference>
<keyword evidence="1" id="KW-1133">Transmembrane helix</keyword>
<reference evidence="2 3" key="1">
    <citation type="submission" date="2024-05" db="EMBL/GenBank/DDBJ databases">
        <title>Roseateles sp. DJS-2-20 16S ribosomal RNA gene Genome sequencing and assembly.</title>
        <authorList>
            <person name="Woo H."/>
        </authorList>
    </citation>
    <scope>NUCLEOTIDE SEQUENCE [LARGE SCALE GENOMIC DNA]</scope>
    <source>
        <strain evidence="2 3">DJS-2-20</strain>
    </source>
</reference>
<feature type="transmembrane region" description="Helical" evidence="1">
    <location>
        <begin position="163"/>
        <end position="179"/>
    </location>
</feature>
<feature type="transmembrane region" description="Helical" evidence="1">
    <location>
        <begin position="139"/>
        <end position="157"/>
    </location>
</feature>
<keyword evidence="1" id="KW-0472">Membrane</keyword>
<gene>
    <name evidence="2" type="ORF">ABDJ85_08635</name>
</gene>
<accession>A0ABV0G1C6</accession>
<keyword evidence="3" id="KW-1185">Reference proteome</keyword>
<sequence length="182" mass="19014">MSLSAQQAAAALAQIDATTHRAQVQRGYRGGGGILMMWSVLWALGYLGMAWLPPAMVSVAWFALAILGTGLSLHLARGGSRVSGPGLWRLAAGAGFCMVFVTAIVVLAEPRDPAFVVALPGLFVGLVYAAAGVFAAPRYLVIAGYVLAVTVVGFLGFRAALPYWMAASCLGLLLGGYWLRRG</sequence>
<keyword evidence="1" id="KW-0812">Transmembrane</keyword>
<evidence type="ECO:0000256" key="1">
    <source>
        <dbReference type="SAM" id="Phobius"/>
    </source>
</evidence>
<dbReference type="RefSeq" id="WP_347704351.1">
    <property type="nucleotide sequence ID" value="NZ_JBDPZD010000002.1"/>
</dbReference>
<protein>
    <recommendedName>
        <fullName evidence="4">DUF4401 domain-containing protein</fullName>
    </recommendedName>
</protein>
<dbReference type="EMBL" id="JBDPZD010000002">
    <property type="protein sequence ID" value="MEO3691532.1"/>
    <property type="molecule type" value="Genomic_DNA"/>
</dbReference>
<feature type="transmembrane region" description="Helical" evidence="1">
    <location>
        <begin position="87"/>
        <end position="108"/>
    </location>
</feature>
<proteinExistence type="predicted"/>
<evidence type="ECO:0000313" key="2">
    <source>
        <dbReference type="EMBL" id="MEO3691532.1"/>
    </source>
</evidence>
<comment type="caution">
    <text evidence="2">The sequence shown here is derived from an EMBL/GenBank/DDBJ whole genome shotgun (WGS) entry which is preliminary data.</text>
</comment>
<feature type="transmembrane region" description="Helical" evidence="1">
    <location>
        <begin position="114"/>
        <end position="134"/>
    </location>
</feature>
<name>A0ABV0G1C6_9BURK</name>
<evidence type="ECO:0000313" key="3">
    <source>
        <dbReference type="Proteomes" id="UP001495147"/>
    </source>
</evidence>
<feature type="transmembrane region" description="Helical" evidence="1">
    <location>
        <begin position="55"/>
        <end position="75"/>
    </location>
</feature>
<feature type="transmembrane region" description="Helical" evidence="1">
    <location>
        <begin position="30"/>
        <end position="49"/>
    </location>
</feature>
<evidence type="ECO:0008006" key="4">
    <source>
        <dbReference type="Google" id="ProtNLM"/>
    </source>
</evidence>
<organism evidence="2 3">
    <name type="scientific">Roseateles paludis</name>
    <dbReference type="NCBI Taxonomy" id="3145238"/>
    <lineage>
        <taxon>Bacteria</taxon>
        <taxon>Pseudomonadati</taxon>
        <taxon>Pseudomonadota</taxon>
        <taxon>Betaproteobacteria</taxon>
        <taxon>Burkholderiales</taxon>
        <taxon>Sphaerotilaceae</taxon>
        <taxon>Roseateles</taxon>
    </lineage>
</organism>